<dbReference type="Pfam" id="PF00583">
    <property type="entry name" value="Acetyltransf_1"/>
    <property type="match status" value="1"/>
</dbReference>
<evidence type="ECO:0000256" key="1">
    <source>
        <dbReference type="ARBA" id="ARBA00022679"/>
    </source>
</evidence>
<evidence type="ECO:0000313" key="4">
    <source>
        <dbReference type="EMBL" id="NKC67502.1"/>
    </source>
</evidence>
<evidence type="ECO:0000256" key="2">
    <source>
        <dbReference type="ARBA" id="ARBA00023315"/>
    </source>
</evidence>
<feature type="domain" description="N-acetyltransferase" evidence="3">
    <location>
        <begin position="2"/>
        <end position="162"/>
    </location>
</feature>
<proteinExistence type="predicted"/>
<dbReference type="InterPro" id="IPR050680">
    <property type="entry name" value="YpeA/RimI_acetyltransf"/>
</dbReference>
<dbReference type="PROSITE" id="PS51186">
    <property type="entry name" value="GNAT"/>
    <property type="match status" value="1"/>
</dbReference>
<accession>A0A7X6D860</accession>
<gene>
    <name evidence="4" type="ORF">HED35_05330</name>
</gene>
<keyword evidence="1 4" id="KW-0808">Transferase</keyword>
<name>A0A7X6D860_9ENTE</name>
<dbReference type="InterPro" id="IPR016181">
    <property type="entry name" value="Acyl_CoA_acyltransferase"/>
</dbReference>
<dbReference type="InterPro" id="IPR000182">
    <property type="entry name" value="GNAT_dom"/>
</dbReference>
<organism evidence="4 5">
    <name type="scientific">Vagococcus fluvialis</name>
    <dbReference type="NCBI Taxonomy" id="2738"/>
    <lineage>
        <taxon>Bacteria</taxon>
        <taxon>Bacillati</taxon>
        <taxon>Bacillota</taxon>
        <taxon>Bacilli</taxon>
        <taxon>Lactobacillales</taxon>
        <taxon>Enterococcaceae</taxon>
        <taxon>Vagococcus</taxon>
    </lineage>
</organism>
<dbReference type="CDD" id="cd04301">
    <property type="entry name" value="NAT_SF"/>
    <property type="match status" value="1"/>
</dbReference>
<evidence type="ECO:0000259" key="3">
    <source>
        <dbReference type="PROSITE" id="PS51186"/>
    </source>
</evidence>
<reference evidence="4 5" key="1">
    <citation type="submission" date="2020-03" db="EMBL/GenBank/DDBJ databases">
        <title>Bacterial samples isolated from urine from healthy bovine heifers (Gyr breed).</title>
        <authorList>
            <person name="Giannattasio-Ferraz S."/>
            <person name="Maskeri L."/>
            <person name="Penido A."/>
            <person name="Barbosa-Stancioli E.F."/>
            <person name="Putonti C."/>
        </authorList>
    </citation>
    <scope>NUCLEOTIDE SEQUENCE [LARGE SCALE GENOMIC DNA]</scope>
    <source>
        <strain evidence="4 5">UFMG-H7</strain>
    </source>
</reference>
<dbReference type="EMBL" id="JAAVMB010000004">
    <property type="protein sequence ID" value="NKC67502.1"/>
    <property type="molecule type" value="Genomic_DNA"/>
</dbReference>
<dbReference type="GO" id="GO:0016747">
    <property type="term" value="F:acyltransferase activity, transferring groups other than amino-acyl groups"/>
    <property type="evidence" value="ECO:0007669"/>
    <property type="project" value="InterPro"/>
</dbReference>
<evidence type="ECO:0000313" key="5">
    <source>
        <dbReference type="Proteomes" id="UP000521358"/>
    </source>
</evidence>
<protein>
    <submittedName>
        <fullName evidence="4">GNAT family N-acetyltransferase</fullName>
    </submittedName>
</protein>
<dbReference type="AlphaFoldDB" id="A0A7X6D860"/>
<keyword evidence="2" id="KW-0012">Acyltransferase</keyword>
<dbReference type="Proteomes" id="UP000521358">
    <property type="component" value="Unassembled WGS sequence"/>
</dbReference>
<dbReference type="SUPFAM" id="SSF55729">
    <property type="entry name" value="Acyl-CoA N-acyltransferases (Nat)"/>
    <property type="match status" value="1"/>
</dbReference>
<sequence>MLEYIPFNQVSEEIRTQIWNDGFSDYLRPIHMTAEQLNNRLQTLNLSEDKSFVVFENDVAKGITLYGVKDFNGTITCWIGGLAVHPDYRKEGIGIAMLDYSKKISRELAIDLVTLEVIAANQKALSLYQREGYKIVRKVSFLKGDIKESTKDSAIKLVKTHDLTDEMDLTIPWQNRLFHGYEQFIIEENNQKIGYLVCQKNQQVMQIFQLSLPQEKVSNLLTYLKKEQQIEIIVGVNLLSDTSQVAGLIEVGIEVDLDQFQLEKRLS</sequence>
<dbReference type="PANTHER" id="PTHR43420">
    <property type="entry name" value="ACETYLTRANSFERASE"/>
    <property type="match status" value="1"/>
</dbReference>
<dbReference type="Gene3D" id="3.40.630.30">
    <property type="match status" value="1"/>
</dbReference>
<dbReference type="PANTHER" id="PTHR43420:SF44">
    <property type="entry name" value="ACETYLTRANSFERASE YPEA"/>
    <property type="match status" value="1"/>
</dbReference>
<comment type="caution">
    <text evidence="4">The sequence shown here is derived from an EMBL/GenBank/DDBJ whole genome shotgun (WGS) entry which is preliminary data.</text>
</comment>
<dbReference type="RefSeq" id="WP_167806685.1">
    <property type="nucleotide sequence ID" value="NZ_JAAVMB010000004.1"/>
</dbReference>